<dbReference type="Pfam" id="PF04268">
    <property type="entry name" value="SoxG"/>
    <property type="match status" value="1"/>
</dbReference>
<dbReference type="Gene3D" id="3.30.70.1520">
    <property type="entry name" value="Heterotetrameric sarcosine oxidase"/>
    <property type="match status" value="1"/>
</dbReference>
<protein>
    <submittedName>
        <fullName evidence="1">Sarcosine oxidase subunit gamma</fullName>
        <ecNumber evidence="1">1.5.3.1</ecNumber>
    </submittedName>
</protein>
<sequence length="195" mass="20540">MVEQLSPLAAAFRPGSHGNFVDGVGVTLSEMAPGSIVQVAAWPGEEKKLIAAISSITGLKLADGAGAGAVSERHTVFGFAPGKFLVTDTAEGLASTLASAVTPATGSVTDLSHGRTAIRVAGQKSEWVLAKLFAVDFSLVAFPQGSGISTAHHDIFAQIQRSSPDRFDLYVFRSFARSFWKMLCHASDEVGYEVR</sequence>
<reference evidence="1 2" key="1">
    <citation type="submission" date="2020-08" db="EMBL/GenBank/DDBJ databases">
        <title>Genomic Encyclopedia of Type Strains, Phase IV (KMG-IV): sequencing the most valuable type-strain genomes for metagenomic binning, comparative biology and taxonomic classification.</title>
        <authorList>
            <person name="Goeker M."/>
        </authorList>
    </citation>
    <scope>NUCLEOTIDE SEQUENCE [LARGE SCALE GENOMIC DNA]</scope>
    <source>
        <strain evidence="1 2">DSM 7050</strain>
    </source>
</reference>
<comment type="caution">
    <text evidence="1">The sequence shown here is derived from an EMBL/GenBank/DDBJ whole genome shotgun (WGS) entry which is preliminary data.</text>
</comment>
<dbReference type="SUPFAM" id="SSF103025">
    <property type="entry name" value="Folate-binding domain"/>
    <property type="match status" value="1"/>
</dbReference>
<dbReference type="Gene3D" id="3.30.1360.120">
    <property type="entry name" value="Probable tRNA modification gtpase trme, domain 1"/>
    <property type="match status" value="1"/>
</dbReference>
<keyword evidence="2" id="KW-1185">Reference proteome</keyword>
<name>A0ABR6KWK7_9HYPH</name>
<dbReference type="RefSeq" id="WP_183260560.1">
    <property type="nucleotide sequence ID" value="NZ_BAAAVZ010000008.1"/>
</dbReference>
<accession>A0ABR6KWK7</accession>
<dbReference type="Proteomes" id="UP000539538">
    <property type="component" value="Unassembled WGS sequence"/>
</dbReference>
<dbReference type="NCBIfam" id="TIGR01375">
    <property type="entry name" value="soxG"/>
    <property type="match status" value="1"/>
</dbReference>
<organism evidence="1 2">
    <name type="scientific">Aminobacter niigataensis</name>
    <dbReference type="NCBI Taxonomy" id="83265"/>
    <lineage>
        <taxon>Bacteria</taxon>
        <taxon>Pseudomonadati</taxon>
        <taxon>Pseudomonadota</taxon>
        <taxon>Alphaproteobacteria</taxon>
        <taxon>Hyphomicrobiales</taxon>
        <taxon>Phyllobacteriaceae</taxon>
        <taxon>Aminobacter</taxon>
    </lineage>
</organism>
<dbReference type="GO" id="GO:0008115">
    <property type="term" value="F:sarcosine oxidase activity"/>
    <property type="evidence" value="ECO:0007669"/>
    <property type="project" value="UniProtKB-EC"/>
</dbReference>
<gene>
    <name evidence="1" type="ORF">GGQ99_000589</name>
</gene>
<evidence type="ECO:0000313" key="2">
    <source>
        <dbReference type="Proteomes" id="UP000539538"/>
    </source>
</evidence>
<proteinExistence type="predicted"/>
<dbReference type="EC" id="1.5.3.1" evidence="1"/>
<dbReference type="EMBL" id="JACHOT010000001">
    <property type="protein sequence ID" value="MBB4648867.1"/>
    <property type="molecule type" value="Genomic_DNA"/>
</dbReference>
<keyword evidence="1" id="KW-0560">Oxidoreductase</keyword>
<dbReference type="InterPro" id="IPR027266">
    <property type="entry name" value="TrmE/GcvT-like"/>
</dbReference>
<dbReference type="InterPro" id="IPR007375">
    <property type="entry name" value="SoxG"/>
</dbReference>
<evidence type="ECO:0000313" key="1">
    <source>
        <dbReference type="EMBL" id="MBB4648867.1"/>
    </source>
</evidence>
<dbReference type="InterPro" id="IPR006280">
    <property type="entry name" value="SoxG_het"/>
</dbReference>